<feature type="compositionally biased region" description="Acidic residues" evidence="11">
    <location>
        <begin position="1116"/>
        <end position="1131"/>
    </location>
</feature>
<dbReference type="Gene3D" id="3.40.50.300">
    <property type="entry name" value="P-loop containing nucleotide triphosphate hydrolases"/>
    <property type="match status" value="2"/>
</dbReference>
<dbReference type="InterPro" id="IPR003395">
    <property type="entry name" value="RecF/RecN/SMC_N"/>
</dbReference>
<feature type="region of interest" description="Disordered" evidence="11">
    <location>
        <begin position="1090"/>
        <end position="1131"/>
    </location>
</feature>
<organism evidence="13 14">
    <name type="scientific">Dictyostelium discoideum</name>
    <name type="common">Social amoeba</name>
    <dbReference type="NCBI Taxonomy" id="44689"/>
    <lineage>
        <taxon>Eukaryota</taxon>
        <taxon>Amoebozoa</taxon>
        <taxon>Evosea</taxon>
        <taxon>Eumycetozoa</taxon>
        <taxon>Dictyostelia</taxon>
        <taxon>Dictyosteliales</taxon>
        <taxon>Dictyosteliaceae</taxon>
        <taxon>Dictyostelium</taxon>
    </lineage>
</organism>
<keyword evidence="6" id="KW-0547">Nucleotide-binding</keyword>
<evidence type="ECO:0000313" key="13">
    <source>
        <dbReference type="EMBL" id="EAL61975.1"/>
    </source>
</evidence>
<name>Q54FE3_DICDI</name>
<dbReference type="SUPFAM" id="SSF52540">
    <property type="entry name" value="P-loop containing nucleoside triphosphate hydrolases"/>
    <property type="match status" value="2"/>
</dbReference>
<evidence type="ECO:0000256" key="2">
    <source>
        <dbReference type="ARBA" id="ARBA00004286"/>
    </source>
</evidence>
<accession>Q54FE3</accession>
<feature type="region of interest" description="Disordered" evidence="11">
    <location>
        <begin position="1"/>
        <end position="63"/>
    </location>
</feature>
<protein>
    <recommendedName>
        <fullName evidence="4">Structural maintenance of chromosomes protein 5</fullName>
    </recommendedName>
</protein>
<dbReference type="KEGG" id="ddi:DDB_G0290919"/>
<dbReference type="PANTHER" id="PTHR45916">
    <property type="entry name" value="STRUCTURAL MAINTENANCE OF CHROMOSOMES PROTEIN 5"/>
    <property type="match status" value="1"/>
</dbReference>
<dbReference type="OMA" id="RFWTSQP"/>
<comment type="subcellular location">
    <subcellularLocation>
        <location evidence="2">Chromosome</location>
    </subcellularLocation>
    <subcellularLocation>
        <location evidence="1">Nucleus</location>
    </subcellularLocation>
</comment>
<evidence type="ECO:0000256" key="1">
    <source>
        <dbReference type="ARBA" id="ARBA00004123"/>
    </source>
</evidence>
<keyword evidence="9" id="KW-0539">Nucleus</keyword>
<proteinExistence type="inferred from homology"/>
<reference evidence="13 14" key="1">
    <citation type="journal article" date="2005" name="Nature">
        <title>The genome of the social amoeba Dictyostelium discoideum.</title>
        <authorList>
            <consortium name="The Dictyostelium discoideum Sequencing Consortium"/>
            <person name="Eichinger L."/>
            <person name="Pachebat J.A."/>
            <person name="Glockner G."/>
            <person name="Rajandream M.A."/>
            <person name="Sucgang R."/>
            <person name="Berriman M."/>
            <person name="Song J."/>
            <person name="Olsen R."/>
            <person name="Szafranski K."/>
            <person name="Xu Q."/>
            <person name="Tunggal B."/>
            <person name="Kummerfeld S."/>
            <person name="Madera M."/>
            <person name="Konfortov B.A."/>
            <person name="Rivero F."/>
            <person name="Bankier A.T."/>
            <person name="Lehmann R."/>
            <person name="Hamlin N."/>
            <person name="Davies R."/>
            <person name="Gaudet P."/>
            <person name="Fey P."/>
            <person name="Pilcher K."/>
            <person name="Chen G."/>
            <person name="Saunders D."/>
            <person name="Sodergren E."/>
            <person name="Davis P."/>
            <person name="Kerhornou A."/>
            <person name="Nie X."/>
            <person name="Hall N."/>
            <person name="Anjard C."/>
            <person name="Hemphill L."/>
            <person name="Bason N."/>
            <person name="Farbrother P."/>
            <person name="Desany B."/>
            <person name="Just E."/>
            <person name="Morio T."/>
            <person name="Rost R."/>
            <person name="Churcher C."/>
            <person name="Cooper J."/>
            <person name="Haydock S."/>
            <person name="van Driessche N."/>
            <person name="Cronin A."/>
            <person name="Goodhead I."/>
            <person name="Muzny D."/>
            <person name="Mourier T."/>
            <person name="Pain A."/>
            <person name="Lu M."/>
            <person name="Harper D."/>
            <person name="Lindsay R."/>
            <person name="Hauser H."/>
            <person name="James K."/>
            <person name="Quiles M."/>
            <person name="Madan Babu M."/>
            <person name="Saito T."/>
            <person name="Buchrieser C."/>
            <person name="Wardroper A."/>
            <person name="Felder M."/>
            <person name="Thangavelu M."/>
            <person name="Johnson D."/>
            <person name="Knights A."/>
            <person name="Loulseged H."/>
            <person name="Mungall K."/>
            <person name="Oliver K."/>
            <person name="Price C."/>
            <person name="Quail M.A."/>
            <person name="Urushihara H."/>
            <person name="Hernandez J."/>
            <person name="Rabbinowitsch E."/>
            <person name="Steffen D."/>
            <person name="Sanders M."/>
            <person name="Ma J."/>
            <person name="Kohara Y."/>
            <person name="Sharp S."/>
            <person name="Simmonds M."/>
            <person name="Spiegler S."/>
            <person name="Tivey A."/>
            <person name="Sugano S."/>
            <person name="White B."/>
            <person name="Walker D."/>
            <person name="Woodward J."/>
            <person name="Winckler T."/>
            <person name="Tanaka Y."/>
            <person name="Shaulsky G."/>
            <person name="Schleicher M."/>
            <person name="Weinstock G."/>
            <person name="Rosenthal A."/>
            <person name="Cox E.C."/>
            <person name="Chisholm R.L."/>
            <person name="Gibbs R."/>
            <person name="Loomis W.F."/>
            <person name="Platzer M."/>
            <person name="Kay R.R."/>
            <person name="Williams J."/>
            <person name="Dear P.H."/>
            <person name="Noegel A.A."/>
            <person name="Barrell B."/>
            <person name="Kuspa A."/>
        </authorList>
    </citation>
    <scope>NUCLEOTIDE SEQUENCE [LARGE SCALE GENOMIC DNA]</scope>
    <source>
        <strain evidence="13 14">AX4</strain>
    </source>
</reference>
<evidence type="ECO:0000259" key="12">
    <source>
        <dbReference type="Pfam" id="PF02463"/>
    </source>
</evidence>
<dbReference type="GO" id="GO:0000724">
    <property type="term" value="P:double-strand break repair via homologous recombination"/>
    <property type="evidence" value="ECO:0000318"/>
    <property type="project" value="GO_Central"/>
</dbReference>
<dbReference type="PaxDb" id="44689-DDB0231142"/>
<dbReference type="RefSeq" id="XP_635479.1">
    <property type="nucleotide sequence ID" value="XM_630387.1"/>
</dbReference>
<feature type="coiled-coil region" evidence="10">
    <location>
        <begin position="411"/>
        <end position="452"/>
    </location>
</feature>
<dbReference type="GO" id="GO:0003697">
    <property type="term" value="F:single-stranded DNA binding"/>
    <property type="evidence" value="ECO:0000318"/>
    <property type="project" value="GO_Central"/>
</dbReference>
<comment type="similarity">
    <text evidence="3">Belongs to the SMC family. SMC5 subfamily.</text>
</comment>
<dbReference type="VEuPathDB" id="AmoebaDB:DDB_G0290919"/>
<dbReference type="EMBL" id="AAFI02000172">
    <property type="protein sequence ID" value="EAL61975.1"/>
    <property type="molecule type" value="Genomic_DNA"/>
</dbReference>
<dbReference type="GO" id="GO:0005634">
    <property type="term" value="C:nucleus"/>
    <property type="evidence" value="ECO:0000250"/>
    <property type="project" value="dictyBase"/>
</dbReference>
<dbReference type="InterPro" id="IPR027417">
    <property type="entry name" value="P-loop_NTPase"/>
</dbReference>
<comment type="caution">
    <text evidence="13">The sequence shown here is derived from an EMBL/GenBank/DDBJ whole genome shotgun (WGS) entry which is preliminary data.</text>
</comment>
<feature type="coiled-coil region" evidence="10">
    <location>
        <begin position="667"/>
        <end position="759"/>
    </location>
</feature>
<sequence>MNNRIPKRVVVEESDSEDEEQRQFKRRRENQPTQNITAPTPTPNNKNSSSNSNGNGNGGNRRMEFVNGSIVRIKLNNFVTYSDVEFRPGPRLNVIIGPNGSGKSSIVCAIALGLGGGPNLLGRQKQLGDFIKNRCSQGYIEIELHNESGDNYIIRRDLKKEGNGSEFHINGKSISKNDLITTIKKLNVQVDNLCQFLPQDKVVSFASMSPTELLIETEKAININNMYENHQELIRLQSNHQKESTTFEELKKNLDDLVKKNQSLEKDVDKFRERQKLLEFVDKLKRKRTWAIFENARVAFIKARDDKELAEKTVQHGESQLKPFKSIISEQTKSIEKSRKEVHDNSTKVQQTESEVSRLSLTDGKLVIVVENFLAEIDGIQQRDKERKVQIARVTKDIQDETTKMQRLPNDEDTKRNVEKLNRELKDCNQQLGELEIEKEAKNRQFNMINQECTSIQREMSQLNNIQAQKLEFLRNDQRDVYSAYEWLRQNQNLFKQKVFGPICMEINVQNPEHAAFLEMTLSFNLMMTFVFQSMEDRETFHSNIIDNGKKLRVNTLVSRGGFKMERVNNIEDFRSIGATHYLDETFEADQVVKNAIMDSIPIFKSIVFDRRALNNEDTITKHINSFFTPNGSYYTTYSRYGDRKPTTRVSNFKVAKWLSGINTGKKDELQEKFRQAKVRLDQERLSAEEIRQKQNQITATQRNITEERNKCNATIDDRRKCYSRIQFLARKLEELNTEENIEEEEKKIRQKLREVYAKRADTLSEITDKLRDYFKHMGSRDHTLITLSRLEAKLRSEEDSLARESAKLEADKTRLAELVKYFDDCVKEAKRLKSEAEKIVGPLTLEVQEEFKSISFHSLEEIDREISATETKANFIISNNPKVLEEYEGRKREIQVIEDRISFRQRELQDNDKRMGRLREDWLVPVKEFISQVNTSFSQYFKAINCLGEVHLGFDEQHPDDYSKYFVDIRVKFRNEDSLKTLNAQLQSGGERSVSTMLYLISLQDLTTCPFRVVDEINQGMDPKNERMIFEQIVKSVSSEGSPQYFLITPKLLHNLHYSPETTVLCVFTGPWFMSQKQWNEILKKTMEKRSGRPQLQNNNNNNNNKNNNKATIQEEFDDENDDDDDSSDE</sequence>
<dbReference type="SMR" id="Q54FE3"/>
<feature type="compositionally biased region" description="Low complexity" evidence="11">
    <location>
        <begin position="31"/>
        <end position="54"/>
    </location>
</feature>
<evidence type="ECO:0000256" key="9">
    <source>
        <dbReference type="ARBA" id="ARBA00023242"/>
    </source>
</evidence>
<evidence type="ECO:0000256" key="8">
    <source>
        <dbReference type="ARBA" id="ARBA00023054"/>
    </source>
</evidence>
<evidence type="ECO:0000256" key="6">
    <source>
        <dbReference type="ARBA" id="ARBA00022741"/>
    </source>
</evidence>
<dbReference type="PANTHER" id="PTHR45916:SF1">
    <property type="entry name" value="STRUCTURAL MAINTENANCE OF CHROMOSOMES PROTEIN 5"/>
    <property type="match status" value="1"/>
</dbReference>
<gene>
    <name evidence="13" type="primary">smc5</name>
    <name evidence="13" type="ORF">DDB_G0290919</name>
</gene>
<dbReference type="FunFam" id="3.40.50.300:FF:001301">
    <property type="entry name" value="Structural maintenance of chromosomes 5"/>
    <property type="match status" value="1"/>
</dbReference>
<evidence type="ECO:0000256" key="3">
    <source>
        <dbReference type="ARBA" id="ARBA00010171"/>
    </source>
</evidence>
<keyword evidence="5" id="KW-0158">Chromosome</keyword>
<evidence type="ECO:0000313" key="14">
    <source>
        <dbReference type="Proteomes" id="UP000002195"/>
    </source>
</evidence>
<dbReference type="InParanoid" id="Q54FE3"/>
<feature type="coiled-coil region" evidence="10">
    <location>
        <begin position="240"/>
        <end position="274"/>
    </location>
</feature>
<dbReference type="GlyGen" id="Q54FE3">
    <property type="glycosylation" value="1 site"/>
</dbReference>
<dbReference type="GeneID" id="8627895"/>
<evidence type="ECO:0000256" key="10">
    <source>
        <dbReference type="SAM" id="Coils"/>
    </source>
</evidence>
<dbReference type="FunCoup" id="Q54FE3">
    <property type="interactions" value="1042"/>
</dbReference>
<dbReference type="dictyBase" id="DDB_G0290919">
    <property type="gene designation" value="smc5"/>
</dbReference>
<dbReference type="STRING" id="44689.Q54FE3"/>
<dbReference type="AlphaFoldDB" id="Q54FE3"/>
<dbReference type="Proteomes" id="UP000002195">
    <property type="component" value="Unassembled WGS sequence"/>
</dbReference>
<evidence type="ECO:0000256" key="11">
    <source>
        <dbReference type="SAM" id="MobiDB-lite"/>
    </source>
</evidence>
<dbReference type="HOGENOM" id="CLU_004969_2_0_1"/>
<keyword evidence="14" id="KW-1185">Reference proteome</keyword>
<dbReference type="PhylomeDB" id="Q54FE3"/>
<dbReference type="Reactome" id="R-DDI-3108214">
    <property type="pathway name" value="SUMOylation of DNA damage response and repair proteins"/>
</dbReference>
<dbReference type="GO" id="GO:0030915">
    <property type="term" value="C:Smc5-Smc6 complex"/>
    <property type="evidence" value="ECO:0000250"/>
    <property type="project" value="dictyBase"/>
</dbReference>
<dbReference type="Pfam" id="PF02463">
    <property type="entry name" value="SMC_N"/>
    <property type="match status" value="1"/>
</dbReference>
<dbReference type="eggNOG" id="KOG0979">
    <property type="taxonomic scope" value="Eukaryota"/>
</dbReference>
<evidence type="ECO:0000256" key="5">
    <source>
        <dbReference type="ARBA" id="ARBA00022454"/>
    </source>
</evidence>
<evidence type="ECO:0000256" key="7">
    <source>
        <dbReference type="ARBA" id="ARBA00022840"/>
    </source>
</evidence>
<feature type="compositionally biased region" description="Low complexity" evidence="11">
    <location>
        <begin position="1099"/>
        <end position="1111"/>
    </location>
</feature>
<evidence type="ECO:0000256" key="4">
    <source>
        <dbReference type="ARBA" id="ARBA00018687"/>
    </source>
</evidence>
<dbReference type="FunFam" id="3.40.50.300:FF:000793">
    <property type="entry name" value="Structural maintenance of chromosomes protein 5"/>
    <property type="match status" value="1"/>
</dbReference>
<keyword evidence="7" id="KW-0067">ATP-binding</keyword>
<dbReference type="GO" id="GO:0005524">
    <property type="term" value="F:ATP binding"/>
    <property type="evidence" value="ECO:0007669"/>
    <property type="project" value="UniProtKB-KW"/>
</dbReference>
<keyword evidence="8 10" id="KW-0175">Coiled coil</keyword>
<feature type="domain" description="RecF/RecN/SMC N-terminal" evidence="12">
    <location>
        <begin position="70"/>
        <end position="1050"/>
    </location>
</feature>